<dbReference type="EC" id="2.1.1.222" evidence="6"/>
<dbReference type="CDD" id="cd02440">
    <property type="entry name" value="AdoMet_MTases"/>
    <property type="match status" value="1"/>
</dbReference>
<dbReference type="InterPro" id="IPR010233">
    <property type="entry name" value="UbiG_MeTrfase"/>
</dbReference>
<dbReference type="Pfam" id="PF08241">
    <property type="entry name" value="Methyltransf_11"/>
    <property type="match status" value="1"/>
</dbReference>
<dbReference type="InterPro" id="IPR013216">
    <property type="entry name" value="Methyltransf_11"/>
</dbReference>
<sequence length="276" mass="31396">MQKIDTEIYRQINNDVYKEQGDIWWKPDTVLHILKTSVNPWRVGYASKVLQRLNIDPKGKTALEVGCGGGILTEEIARMGFDTTGIDPAAESITTASNHAKAGGLNIRYEQGSGEHLSFPDNSFDVVFCCDVLEHVTDLPRVVSEISRVLKPGGIFIYDTINRTFVSKLVAIKIWQEWKRWAFMPPNLHVWKMFIKPGEMQEVLQASGLDWKEHTGSKPNVSIPKLLQYLRKRVKGVWNFVDLGKHFWLVEDNDKNILYAGHAVKKQAASRQVSYN</sequence>
<dbReference type="RefSeq" id="WP_264279453.1">
    <property type="nucleotide sequence ID" value="NZ_CP107006.1"/>
</dbReference>
<evidence type="ECO:0000313" key="7">
    <source>
        <dbReference type="Proteomes" id="UP001162741"/>
    </source>
</evidence>
<dbReference type="Gene3D" id="3.40.50.150">
    <property type="entry name" value="Vaccinia Virus protein VP39"/>
    <property type="match status" value="1"/>
</dbReference>
<dbReference type="PANTHER" id="PTHR43464:SF19">
    <property type="entry name" value="UBIQUINONE BIOSYNTHESIS O-METHYLTRANSFERASE, MITOCHONDRIAL"/>
    <property type="match status" value="1"/>
</dbReference>
<evidence type="ECO:0000256" key="2">
    <source>
        <dbReference type="ARBA" id="ARBA00022679"/>
    </source>
</evidence>
<accession>A0ABY6IXU2</accession>
<dbReference type="InterPro" id="IPR029063">
    <property type="entry name" value="SAM-dependent_MTases_sf"/>
</dbReference>
<name>A0ABY6IXU2_9BACT</name>
<dbReference type="EC" id="2.1.1.64" evidence="6"/>
<keyword evidence="3" id="KW-0831">Ubiquinone biosynthesis</keyword>
<organism evidence="6 7">
    <name type="scientific">Chitinophaga horti</name>
    <dbReference type="NCBI Taxonomy" id="2920382"/>
    <lineage>
        <taxon>Bacteria</taxon>
        <taxon>Pseudomonadati</taxon>
        <taxon>Bacteroidota</taxon>
        <taxon>Chitinophagia</taxon>
        <taxon>Chitinophagales</taxon>
        <taxon>Chitinophagaceae</taxon>
        <taxon>Chitinophaga</taxon>
    </lineage>
</organism>
<keyword evidence="2 6" id="KW-0808">Transferase</keyword>
<dbReference type="GO" id="GO:0061542">
    <property type="term" value="F:3-demethylubiquinol 3-O-methyltransferase activity"/>
    <property type="evidence" value="ECO:0007669"/>
    <property type="project" value="UniProtKB-EC"/>
</dbReference>
<dbReference type="PANTHER" id="PTHR43464">
    <property type="entry name" value="METHYLTRANSFERASE"/>
    <property type="match status" value="1"/>
</dbReference>
<keyword evidence="1 6" id="KW-0489">Methyltransferase</keyword>
<reference evidence="6" key="1">
    <citation type="submission" date="2022-10" db="EMBL/GenBank/DDBJ databases">
        <title>Chitinophaga sp. nov., isolated from soil.</title>
        <authorList>
            <person name="Jeon C.O."/>
        </authorList>
    </citation>
    <scope>NUCLEOTIDE SEQUENCE</scope>
    <source>
        <strain evidence="6">R8</strain>
    </source>
</reference>
<evidence type="ECO:0000259" key="5">
    <source>
        <dbReference type="Pfam" id="PF08241"/>
    </source>
</evidence>
<proteinExistence type="predicted"/>
<dbReference type="GO" id="GO:0032259">
    <property type="term" value="P:methylation"/>
    <property type="evidence" value="ECO:0007669"/>
    <property type="project" value="UniProtKB-KW"/>
</dbReference>
<keyword evidence="4" id="KW-0949">S-adenosyl-L-methionine</keyword>
<feature type="domain" description="Methyltransferase type 11" evidence="5">
    <location>
        <begin position="63"/>
        <end position="157"/>
    </location>
</feature>
<evidence type="ECO:0000313" key="6">
    <source>
        <dbReference type="EMBL" id="UYQ90956.1"/>
    </source>
</evidence>
<gene>
    <name evidence="6" type="primary">ubiG</name>
    <name evidence="6" type="ORF">MKQ68_12715</name>
</gene>
<protein>
    <submittedName>
        <fullName evidence="6">Bifunctional 2-polyprenyl-6-hydroxyphenol methylase/3-demethylubiquinol 3-O-methyltransferase UbiG</fullName>
        <ecNumber evidence="6">2.1.1.222</ecNumber>
        <ecNumber evidence="6">2.1.1.64</ecNumber>
    </submittedName>
</protein>
<evidence type="ECO:0000256" key="1">
    <source>
        <dbReference type="ARBA" id="ARBA00022603"/>
    </source>
</evidence>
<dbReference type="NCBIfam" id="TIGR01983">
    <property type="entry name" value="UbiG"/>
    <property type="match status" value="1"/>
</dbReference>
<dbReference type="EMBL" id="CP107006">
    <property type="protein sequence ID" value="UYQ90956.1"/>
    <property type="molecule type" value="Genomic_DNA"/>
</dbReference>
<keyword evidence="7" id="KW-1185">Reference proteome</keyword>
<dbReference type="SUPFAM" id="SSF53335">
    <property type="entry name" value="S-adenosyl-L-methionine-dependent methyltransferases"/>
    <property type="match status" value="1"/>
</dbReference>
<evidence type="ECO:0000256" key="3">
    <source>
        <dbReference type="ARBA" id="ARBA00022688"/>
    </source>
</evidence>
<dbReference type="GO" id="GO:0102208">
    <property type="term" value="F:2-polyprenyl-6-hydroxyphenol methylase activity"/>
    <property type="evidence" value="ECO:0007669"/>
    <property type="project" value="UniProtKB-EC"/>
</dbReference>
<dbReference type="Proteomes" id="UP001162741">
    <property type="component" value="Chromosome"/>
</dbReference>
<evidence type="ECO:0000256" key="4">
    <source>
        <dbReference type="ARBA" id="ARBA00022691"/>
    </source>
</evidence>